<dbReference type="InterPro" id="IPR006076">
    <property type="entry name" value="FAD-dep_OxRdtase"/>
</dbReference>
<sequence>MTAPPTYDAVVVGGGVHGCTLALFLARGGMRVALIERGPLCREASGVNAGTLTMQMTRVALIPYALRAHRMWATAREWLGHDVGVVVCDGLSLAFTEREAEILSFRAGKRREAGAPIDLVSPARAKAIEPGLSDHPILAGFCPVDGYASAYLTGLAFRRALVEAGATLFENAEATGVEPCAGGYAVRVADGRAIAGARLALCGGVWLEPMCAWLGVRLPVKVLVNQLAVTERTPPVMRSVVGVASGLLSLKQFANGTTVIGGGWQAVGDRDRGGFALRPEALIGNLRLACHAIPALRGARLARAWAGLEAETADAMPAVGELPGLPEAYVCGGVHSGYTSGPYIARLLAERMLGGEPDLPLFPVERLLAPAPEAAGASPRVPAGADAPEGDPAR</sequence>
<accession>A0A1H3YP58</accession>
<gene>
    <name evidence="4" type="ORF">SAMN05444370_103168</name>
</gene>
<organism evidence="4 5">
    <name type="scientific">Rubrimonas cliftonensis</name>
    <dbReference type="NCBI Taxonomy" id="89524"/>
    <lineage>
        <taxon>Bacteria</taxon>
        <taxon>Pseudomonadati</taxon>
        <taxon>Pseudomonadota</taxon>
        <taxon>Alphaproteobacteria</taxon>
        <taxon>Rhodobacterales</taxon>
        <taxon>Paracoccaceae</taxon>
        <taxon>Rubrimonas</taxon>
    </lineage>
</organism>
<dbReference type="STRING" id="89524.SAMN05444370_103168"/>
<name>A0A1H3YP58_9RHOB</name>
<protein>
    <submittedName>
        <fullName evidence="4">Glycine/D-amino acid oxidase</fullName>
    </submittedName>
</protein>
<reference evidence="4 5" key="1">
    <citation type="submission" date="2016-10" db="EMBL/GenBank/DDBJ databases">
        <authorList>
            <person name="de Groot N.N."/>
        </authorList>
    </citation>
    <scope>NUCLEOTIDE SEQUENCE [LARGE SCALE GENOMIC DNA]</scope>
    <source>
        <strain evidence="4 5">DSM 15345</strain>
    </source>
</reference>
<dbReference type="SUPFAM" id="SSF51905">
    <property type="entry name" value="FAD/NAD(P)-binding domain"/>
    <property type="match status" value="1"/>
</dbReference>
<proteinExistence type="predicted"/>
<feature type="region of interest" description="Disordered" evidence="2">
    <location>
        <begin position="373"/>
        <end position="394"/>
    </location>
</feature>
<evidence type="ECO:0000256" key="1">
    <source>
        <dbReference type="ARBA" id="ARBA00023002"/>
    </source>
</evidence>
<dbReference type="Gene3D" id="3.30.9.10">
    <property type="entry name" value="D-Amino Acid Oxidase, subunit A, domain 2"/>
    <property type="match status" value="1"/>
</dbReference>
<dbReference type="EMBL" id="FNQM01000003">
    <property type="protein sequence ID" value="SEA12848.1"/>
    <property type="molecule type" value="Genomic_DNA"/>
</dbReference>
<dbReference type="Gene3D" id="3.50.50.60">
    <property type="entry name" value="FAD/NAD(P)-binding domain"/>
    <property type="match status" value="1"/>
</dbReference>
<dbReference type="Pfam" id="PF01266">
    <property type="entry name" value="DAO"/>
    <property type="match status" value="1"/>
</dbReference>
<evidence type="ECO:0000256" key="2">
    <source>
        <dbReference type="SAM" id="MobiDB-lite"/>
    </source>
</evidence>
<dbReference type="InterPro" id="IPR036188">
    <property type="entry name" value="FAD/NAD-bd_sf"/>
</dbReference>
<dbReference type="AlphaFoldDB" id="A0A1H3YP58"/>
<dbReference type="SUPFAM" id="SSF54373">
    <property type="entry name" value="FAD-linked reductases, C-terminal domain"/>
    <property type="match status" value="1"/>
</dbReference>
<evidence type="ECO:0000313" key="4">
    <source>
        <dbReference type="EMBL" id="SEA12848.1"/>
    </source>
</evidence>
<dbReference type="PANTHER" id="PTHR13847:SF287">
    <property type="entry name" value="FAD-DEPENDENT OXIDOREDUCTASE DOMAIN-CONTAINING PROTEIN 1"/>
    <property type="match status" value="1"/>
</dbReference>
<dbReference type="RefSeq" id="WP_217632107.1">
    <property type="nucleotide sequence ID" value="NZ_FNQM01000003.1"/>
</dbReference>
<evidence type="ECO:0000313" key="5">
    <source>
        <dbReference type="Proteomes" id="UP000198703"/>
    </source>
</evidence>
<keyword evidence="1" id="KW-0560">Oxidoreductase</keyword>
<evidence type="ECO:0000259" key="3">
    <source>
        <dbReference type="Pfam" id="PF01266"/>
    </source>
</evidence>
<feature type="domain" description="FAD dependent oxidoreductase" evidence="3">
    <location>
        <begin position="8"/>
        <end position="351"/>
    </location>
</feature>
<dbReference type="PANTHER" id="PTHR13847">
    <property type="entry name" value="SARCOSINE DEHYDROGENASE-RELATED"/>
    <property type="match status" value="1"/>
</dbReference>
<dbReference type="Proteomes" id="UP000198703">
    <property type="component" value="Unassembled WGS sequence"/>
</dbReference>
<dbReference type="GO" id="GO:0016491">
    <property type="term" value="F:oxidoreductase activity"/>
    <property type="evidence" value="ECO:0007669"/>
    <property type="project" value="UniProtKB-KW"/>
</dbReference>
<dbReference type="GO" id="GO:0005737">
    <property type="term" value="C:cytoplasm"/>
    <property type="evidence" value="ECO:0007669"/>
    <property type="project" value="TreeGrafter"/>
</dbReference>
<keyword evidence="5" id="KW-1185">Reference proteome</keyword>